<feature type="region of interest" description="Disordered" evidence="18">
    <location>
        <begin position="355"/>
        <end position="432"/>
    </location>
</feature>
<dbReference type="PRINTS" id="PR00405">
    <property type="entry name" value="REVINTRACTNG"/>
</dbReference>
<dbReference type="InterPro" id="IPR001164">
    <property type="entry name" value="ArfGAP_dom"/>
</dbReference>
<comment type="function">
    <text evidence="10">GTPase-activating protein for the ADP ribosylation factor family. GTPase which may be involved in the degradation of expanded polyglutamine proteins through the ubiquitin-proteasome pathway.</text>
</comment>
<feature type="compositionally biased region" description="Polar residues" evidence="18">
    <location>
        <begin position="781"/>
        <end position="792"/>
    </location>
</feature>
<keyword evidence="3" id="KW-0597">Phosphoprotein</keyword>
<dbReference type="CDD" id="cd08855">
    <property type="entry name" value="ArfGap_AGAP3"/>
    <property type="match status" value="1"/>
</dbReference>
<proteinExistence type="inferred from homology"/>
<dbReference type="Proteomes" id="UP000001075">
    <property type="component" value="Unassembled WGS sequence"/>
</dbReference>
<feature type="compositionally biased region" description="Basic residues" evidence="18">
    <location>
        <begin position="468"/>
        <end position="478"/>
    </location>
</feature>
<feature type="domain" description="PH" evidence="19">
    <location>
        <begin position="295"/>
        <end position="532"/>
    </location>
</feature>
<evidence type="ECO:0000256" key="13">
    <source>
        <dbReference type="ARBA" id="ARBA00078940"/>
    </source>
</evidence>
<keyword evidence="2" id="KW-0343">GTPase activation</keyword>
<dbReference type="EMBL" id="JH000263">
    <property type="protein sequence ID" value="EGV91783.1"/>
    <property type="molecule type" value="Genomic_DNA"/>
</dbReference>
<dbReference type="FunFam" id="1.25.40.20:FF:000038">
    <property type="entry name" value="Arf-GAP with GTPase, ANK repeat and PH domain-containing protein 3"/>
    <property type="match status" value="1"/>
</dbReference>
<evidence type="ECO:0000256" key="6">
    <source>
        <dbReference type="ARBA" id="ARBA00022741"/>
    </source>
</evidence>
<dbReference type="eggNOG" id="KOG0705">
    <property type="taxonomic scope" value="Eukaryota"/>
</dbReference>
<evidence type="ECO:0000256" key="9">
    <source>
        <dbReference type="ARBA" id="ARBA00023043"/>
    </source>
</evidence>
<comment type="similarity">
    <text evidence="1">Belongs to the centaurin gamma-like family.</text>
</comment>
<dbReference type="STRING" id="10029.G3HB65"/>
<dbReference type="InterPro" id="IPR036770">
    <property type="entry name" value="Ankyrin_rpt-contain_sf"/>
</dbReference>
<dbReference type="FunFam" id="1.10.220.150:FF:000001">
    <property type="entry name" value="Arf-GAP with GTPase, ANK repeat and PH domain-containing protein 1"/>
    <property type="match status" value="1"/>
</dbReference>
<evidence type="ECO:0000256" key="3">
    <source>
        <dbReference type="ARBA" id="ARBA00022553"/>
    </source>
</evidence>
<dbReference type="PaxDb" id="10029-XP_007640154.1"/>
<dbReference type="InterPro" id="IPR037278">
    <property type="entry name" value="ARFGAP/RecO"/>
</dbReference>
<dbReference type="SUPFAM" id="SSF57863">
    <property type="entry name" value="ArfGap/RecO-like zinc finger"/>
    <property type="match status" value="1"/>
</dbReference>
<dbReference type="SMART" id="SM00233">
    <property type="entry name" value="PH"/>
    <property type="match status" value="1"/>
</dbReference>
<evidence type="ECO:0000256" key="15">
    <source>
        <dbReference type="ARBA" id="ARBA00081856"/>
    </source>
</evidence>
<dbReference type="GO" id="GO:0003924">
    <property type="term" value="F:GTPase activity"/>
    <property type="evidence" value="ECO:0007669"/>
    <property type="project" value="InterPro"/>
</dbReference>
<dbReference type="AlphaFoldDB" id="G3HB65"/>
<evidence type="ECO:0000256" key="5">
    <source>
        <dbReference type="ARBA" id="ARBA00022737"/>
    </source>
</evidence>
<evidence type="ECO:0000256" key="1">
    <source>
        <dbReference type="ARBA" id="ARBA00005430"/>
    </source>
</evidence>
<keyword evidence="5" id="KW-0677">Repeat</keyword>
<dbReference type="InParanoid" id="G3HB65"/>
<accession>G3HB65</accession>
<evidence type="ECO:0000256" key="17">
    <source>
        <dbReference type="PROSITE-ProRule" id="PRU00288"/>
    </source>
</evidence>
<dbReference type="PROSITE" id="PS50088">
    <property type="entry name" value="ANK_REPEAT"/>
    <property type="match status" value="1"/>
</dbReference>
<name>G3HB65_CRIGR</name>
<dbReference type="SMART" id="SM00105">
    <property type="entry name" value="ArfGap"/>
    <property type="match status" value="1"/>
</dbReference>
<dbReference type="FunFam" id="2.30.29.30:FF:000077">
    <property type="entry name" value="Arf-GAP with GTPase, ANK repeat and PH domain-containing protein 1"/>
    <property type="match status" value="1"/>
</dbReference>
<organism evidence="21 22">
    <name type="scientific">Cricetulus griseus</name>
    <name type="common">Chinese hamster</name>
    <name type="synonym">Cricetulus barabensis griseus</name>
    <dbReference type="NCBI Taxonomy" id="10029"/>
    <lineage>
        <taxon>Eukaryota</taxon>
        <taxon>Metazoa</taxon>
        <taxon>Chordata</taxon>
        <taxon>Craniata</taxon>
        <taxon>Vertebrata</taxon>
        <taxon>Euteleostomi</taxon>
        <taxon>Mammalia</taxon>
        <taxon>Eutheria</taxon>
        <taxon>Euarchontoglires</taxon>
        <taxon>Glires</taxon>
        <taxon>Rodentia</taxon>
        <taxon>Myomorpha</taxon>
        <taxon>Muroidea</taxon>
        <taxon>Cricetidae</taxon>
        <taxon>Cricetinae</taxon>
        <taxon>Cricetulus</taxon>
    </lineage>
</organism>
<evidence type="ECO:0000259" key="19">
    <source>
        <dbReference type="PROSITE" id="PS50003"/>
    </source>
</evidence>
<dbReference type="PANTHER" id="PTHR45819:SF2">
    <property type="entry name" value="ARF-GAP WITH GTPASE, ANK REPEAT AND PH DOMAIN-CONTAINING PROTEIN 3"/>
    <property type="match status" value="1"/>
</dbReference>
<reference evidence="22" key="1">
    <citation type="journal article" date="2011" name="Nat. Biotechnol.">
        <title>The genomic sequence of the Chinese hamster ovary (CHO)-K1 cell line.</title>
        <authorList>
            <person name="Xu X."/>
            <person name="Nagarajan H."/>
            <person name="Lewis N.E."/>
            <person name="Pan S."/>
            <person name="Cai Z."/>
            <person name="Liu X."/>
            <person name="Chen W."/>
            <person name="Xie M."/>
            <person name="Wang W."/>
            <person name="Hammond S."/>
            <person name="Andersen M.R."/>
            <person name="Neff N."/>
            <person name="Passarelli B."/>
            <person name="Koh W."/>
            <person name="Fan H.C."/>
            <person name="Wang J."/>
            <person name="Gui Y."/>
            <person name="Lee K.H."/>
            <person name="Betenbaugh M.J."/>
            <person name="Quake S.R."/>
            <person name="Famili I."/>
            <person name="Palsson B.O."/>
            <person name="Wang J."/>
        </authorList>
    </citation>
    <scope>NUCLEOTIDE SEQUENCE [LARGE SCALE GENOMIC DNA]</scope>
    <source>
        <strain evidence="22">CHO K1 cell line</strain>
    </source>
</reference>
<dbReference type="FunCoup" id="G3HB65">
    <property type="interactions" value="907"/>
</dbReference>
<dbReference type="SMART" id="SM00173">
    <property type="entry name" value="RAS"/>
    <property type="match status" value="1"/>
</dbReference>
<dbReference type="CDD" id="cd01250">
    <property type="entry name" value="PH_AGAP"/>
    <property type="match status" value="1"/>
</dbReference>
<dbReference type="Gene3D" id="1.10.220.150">
    <property type="entry name" value="Arf GTPase activating protein"/>
    <property type="match status" value="1"/>
</dbReference>
<gene>
    <name evidence="21" type="ORF">I79_007686</name>
</gene>
<dbReference type="SUPFAM" id="SSF52540">
    <property type="entry name" value="P-loop containing nucleoside triphosphate hydrolases"/>
    <property type="match status" value="1"/>
</dbReference>
<dbReference type="PROSITE" id="PS51419">
    <property type="entry name" value="RAB"/>
    <property type="match status" value="1"/>
</dbReference>
<dbReference type="PROSITE" id="PS50297">
    <property type="entry name" value="ANK_REP_REGION"/>
    <property type="match status" value="1"/>
</dbReference>
<dbReference type="GO" id="GO:0005096">
    <property type="term" value="F:GTPase activator activity"/>
    <property type="evidence" value="ECO:0007669"/>
    <property type="project" value="UniProtKB-KW"/>
</dbReference>
<dbReference type="InterPro" id="IPR002110">
    <property type="entry name" value="Ankyrin_rpt"/>
</dbReference>
<dbReference type="InterPro" id="IPR001849">
    <property type="entry name" value="PH_domain"/>
</dbReference>
<comment type="subunit">
    <text evidence="11">Interacts with PML. Interacts with expanded polyglutamine proteins.</text>
</comment>
<feature type="region of interest" description="Disordered" evidence="18">
    <location>
        <begin position="781"/>
        <end position="802"/>
    </location>
</feature>
<dbReference type="InterPro" id="IPR001806">
    <property type="entry name" value="Small_GTPase"/>
</dbReference>
<dbReference type="InterPro" id="IPR051282">
    <property type="entry name" value="Arf-GAP_GTPase_ANK_PH"/>
</dbReference>
<feature type="compositionally biased region" description="Low complexity" evidence="18">
    <location>
        <begin position="392"/>
        <end position="401"/>
    </location>
</feature>
<dbReference type="GO" id="GO:0008270">
    <property type="term" value="F:zinc ion binding"/>
    <property type="evidence" value="ECO:0007669"/>
    <property type="project" value="UniProtKB-KW"/>
</dbReference>
<dbReference type="PROSITE" id="PS50115">
    <property type="entry name" value="ARFGAP"/>
    <property type="match status" value="1"/>
</dbReference>
<dbReference type="InterPro" id="IPR038508">
    <property type="entry name" value="ArfGAP_dom_sf"/>
</dbReference>
<feature type="domain" description="Arf-GAP" evidence="20">
    <location>
        <begin position="553"/>
        <end position="673"/>
    </location>
</feature>
<keyword evidence="7 17" id="KW-0863">Zinc-finger</keyword>
<evidence type="ECO:0000256" key="16">
    <source>
        <dbReference type="PROSITE-ProRule" id="PRU00023"/>
    </source>
</evidence>
<evidence type="ECO:0000256" key="11">
    <source>
        <dbReference type="ARBA" id="ARBA00063337"/>
    </source>
</evidence>
<keyword evidence="8" id="KW-0862">Zinc</keyword>
<evidence type="ECO:0000256" key="14">
    <source>
        <dbReference type="ARBA" id="ARBA00080364"/>
    </source>
</evidence>
<dbReference type="InterPro" id="IPR011993">
    <property type="entry name" value="PH-like_dom_sf"/>
</dbReference>
<dbReference type="SMART" id="SM00175">
    <property type="entry name" value="RAB"/>
    <property type="match status" value="1"/>
</dbReference>
<keyword evidence="6" id="KW-0547">Nucleotide-binding</keyword>
<evidence type="ECO:0000259" key="20">
    <source>
        <dbReference type="PROSITE" id="PS50115"/>
    </source>
</evidence>
<dbReference type="Gene3D" id="3.40.50.300">
    <property type="entry name" value="P-loop containing nucleotide triphosphate hydrolases"/>
    <property type="match status" value="2"/>
</dbReference>
<feature type="compositionally biased region" description="Polar residues" evidence="18">
    <location>
        <begin position="363"/>
        <end position="373"/>
    </location>
</feature>
<evidence type="ECO:0000256" key="7">
    <source>
        <dbReference type="ARBA" id="ARBA00022771"/>
    </source>
</evidence>
<dbReference type="PANTHER" id="PTHR45819">
    <property type="entry name" value="CENTAURIN-GAMMA-1A"/>
    <property type="match status" value="1"/>
</dbReference>
<dbReference type="SUPFAM" id="SSF48403">
    <property type="entry name" value="Ankyrin repeat"/>
    <property type="match status" value="1"/>
</dbReference>
<evidence type="ECO:0000256" key="18">
    <source>
        <dbReference type="SAM" id="MobiDB-lite"/>
    </source>
</evidence>
<evidence type="ECO:0000313" key="22">
    <source>
        <dbReference type="Proteomes" id="UP000001075"/>
    </source>
</evidence>
<sequence length="802" mass="87147">MCLIGPAFTAQGQAPSQVSSCGFYALTDHEEEDEEGQQTQYSFVNSQEWTLSRSVPELKVGIVGNLSSGKSALVHRYLTGTYVQEESPEVVFVFSLEDEISFQTVYNYFLRLCSFRNASEVPMVLVGTQDAISAANPRVIDDSRARKLSTDLKRCTYYETCATYGLNVERVFQDVAQKVVALRKKQQLAIGPCKSLPNSPSHSAVSAASIPAVHINQATNGSAFSDYSSSVPSTPSISQRELRIETIAASSTPTPIRKQSKRRSNIFTSRKGADLDREKKAAECKVDSIGSGRAIPIKQGILLKRSGKSLNKEWKKKYVTLCDNGLLTYHPSLHDYMQNIHGKEIDLLRTTVKVPGKRLPRATPTTAPGTSPRANGLAMERSNPQLGGGAGAPHSASSASLHSDHPHSSPAWAGVRPKGLHQRSRSVSSADHWSEAAALPASMQHLASGPAEVLSSNPKLEPPQSPHSNRKKHRRKKSTGTPRPDGPSSAAEEAEESFEFVVVSLTGQTWHFEASTAEERELWVQSVQAQILASLQGCRSAKDKTRLGNQNTALAVQAVRTVRGNSFCIDCEAPNPDWASLNLGALMCIECSGIHRHLGAHLSRVRSLDLDDWPPELLAVMTAMGNALANSVWEGALDGYSKPSPEACREEKERWIRAKYEQKLFLAPLPSSDVPLGQQLLRAVVEDDLRLLVTLLAHGSKEEVNETYGDGDGRTALHLSSAMANVVFTQLLIWYGVDVRSRDARGLTPLAYARRAGSQECADILIQHGCPGEGCGLAPTSNREPANGTNPSAELHRSPSLL</sequence>
<dbReference type="Pfam" id="PF00071">
    <property type="entry name" value="Ras"/>
    <property type="match status" value="1"/>
</dbReference>
<evidence type="ECO:0000256" key="10">
    <source>
        <dbReference type="ARBA" id="ARBA00054555"/>
    </source>
</evidence>
<dbReference type="FunFam" id="2.30.29.30:FF:000199">
    <property type="entry name" value="Arf-GAP with GTPase, ANK repeat and PH domain-containing protein 3"/>
    <property type="match status" value="1"/>
</dbReference>
<dbReference type="Pfam" id="PF01412">
    <property type="entry name" value="ArfGap"/>
    <property type="match status" value="1"/>
</dbReference>
<dbReference type="SUPFAM" id="SSF50729">
    <property type="entry name" value="PH domain-like"/>
    <property type="match status" value="1"/>
</dbReference>
<dbReference type="Pfam" id="PF12796">
    <property type="entry name" value="Ank_2"/>
    <property type="match status" value="1"/>
</dbReference>
<dbReference type="GO" id="GO:0005525">
    <property type="term" value="F:GTP binding"/>
    <property type="evidence" value="ECO:0007669"/>
    <property type="project" value="InterPro"/>
</dbReference>
<feature type="region of interest" description="Disordered" evidence="18">
    <location>
        <begin position="447"/>
        <end position="494"/>
    </location>
</feature>
<keyword evidence="4" id="KW-0479">Metal-binding</keyword>
<evidence type="ECO:0000256" key="8">
    <source>
        <dbReference type="ARBA" id="ARBA00022833"/>
    </source>
</evidence>
<dbReference type="GlyGen" id="G3HB65">
    <property type="glycosylation" value="1 site"/>
</dbReference>
<feature type="repeat" description="ANK" evidence="16">
    <location>
        <begin position="712"/>
        <end position="744"/>
    </location>
</feature>
<dbReference type="InterPro" id="IPR027417">
    <property type="entry name" value="P-loop_NTPase"/>
</dbReference>
<dbReference type="Gene3D" id="2.30.29.30">
    <property type="entry name" value="Pleckstrin-homology domain (PH domain)/Phosphotyrosine-binding domain (PTB)"/>
    <property type="match status" value="2"/>
</dbReference>
<dbReference type="Gene3D" id="1.25.40.20">
    <property type="entry name" value="Ankyrin repeat-containing domain"/>
    <property type="match status" value="1"/>
</dbReference>
<protein>
    <recommendedName>
        <fullName evidence="12">Arf-GAP with GTPase, ANK repeat and PH domain-containing protein 3</fullName>
    </recommendedName>
    <alternativeName>
        <fullName evidence="13">CRAM-associated GTPase</fullName>
    </alternativeName>
    <alternativeName>
        <fullName evidence="14">Centaurin-gamma-3</fullName>
    </alternativeName>
    <alternativeName>
        <fullName evidence="15">MR1-interacting protein</fullName>
    </alternativeName>
</protein>
<evidence type="ECO:0000256" key="4">
    <source>
        <dbReference type="ARBA" id="ARBA00022723"/>
    </source>
</evidence>
<evidence type="ECO:0000313" key="21">
    <source>
        <dbReference type="EMBL" id="EGV91783.1"/>
    </source>
</evidence>
<evidence type="ECO:0000256" key="2">
    <source>
        <dbReference type="ARBA" id="ARBA00022468"/>
    </source>
</evidence>
<evidence type="ECO:0000256" key="12">
    <source>
        <dbReference type="ARBA" id="ARBA00069132"/>
    </source>
</evidence>
<dbReference type="PROSITE" id="PS50003">
    <property type="entry name" value="PH_DOMAIN"/>
    <property type="match status" value="1"/>
</dbReference>
<dbReference type="PROSITE" id="PS51421">
    <property type="entry name" value="RAS"/>
    <property type="match status" value="1"/>
</dbReference>
<dbReference type="GO" id="GO:0005634">
    <property type="term" value="C:nucleus"/>
    <property type="evidence" value="ECO:0007669"/>
    <property type="project" value="TreeGrafter"/>
</dbReference>
<keyword evidence="9 16" id="KW-0040">ANK repeat</keyword>